<dbReference type="AlphaFoldDB" id="A0AAV6ISE0"/>
<feature type="domain" description="ABC transporter" evidence="2">
    <location>
        <begin position="116"/>
        <end position="178"/>
    </location>
</feature>
<dbReference type="EMBL" id="JACTNZ010000010">
    <property type="protein sequence ID" value="KAG5529504.1"/>
    <property type="molecule type" value="Genomic_DNA"/>
</dbReference>
<keyword evidence="5" id="KW-1185">Reference proteome</keyword>
<dbReference type="SUPFAM" id="SSF52540">
    <property type="entry name" value="P-loop containing nucleoside triphosphate hydrolases"/>
    <property type="match status" value="1"/>
</dbReference>
<dbReference type="GO" id="GO:0016887">
    <property type="term" value="F:ATP hydrolysis activity"/>
    <property type="evidence" value="ECO:0007669"/>
    <property type="project" value="InterPro"/>
</dbReference>
<feature type="region of interest" description="Disordered" evidence="1">
    <location>
        <begin position="1"/>
        <end position="24"/>
    </location>
</feature>
<sequence>MYAQVPKMTLSPSTISIPCPTRNSQANYRQRTKNRVYDPKMESSGSVENDLPFNKTMPNLPFSTGSISPPPQRVVRFNKRQYGGGGDKVGRKDLMRVAVPDKNSGGLWAISQAATGYVETGEALAITEPSGSGKLTLLNALAGRLGPNTRQQTGKIMTNGHKHTVASRTSVIEREKSVEDYQEVSNFDNCLAYIEEYMIKHGPFDGLMGFSQGAVISATLPGLQSQGLALTKVPKIKYVILMSGGKLGGSVSKFACPKLAANAFSSPVQCPSLHIIGETDYLKESGIELLDSFVDPVVINHPRGHTVAKLDEKGQKTMLSFIEKIEKM</sequence>
<comment type="caution">
    <text evidence="4">The sequence shown here is derived from an EMBL/GenBank/DDBJ whole genome shotgun (WGS) entry which is preliminary data.</text>
</comment>
<evidence type="ECO:0000313" key="4">
    <source>
        <dbReference type="EMBL" id="KAG5529504.1"/>
    </source>
</evidence>
<dbReference type="InterPro" id="IPR005645">
    <property type="entry name" value="FSH-like_dom"/>
</dbReference>
<gene>
    <name evidence="4" type="ORF">RHGRI_030035</name>
</gene>
<feature type="domain" description="Serine hydrolase" evidence="3">
    <location>
        <begin position="180"/>
        <end position="310"/>
    </location>
</feature>
<dbReference type="InterPro" id="IPR029058">
    <property type="entry name" value="AB_hydrolase_fold"/>
</dbReference>
<organism evidence="4 5">
    <name type="scientific">Rhododendron griersonianum</name>
    <dbReference type="NCBI Taxonomy" id="479676"/>
    <lineage>
        <taxon>Eukaryota</taxon>
        <taxon>Viridiplantae</taxon>
        <taxon>Streptophyta</taxon>
        <taxon>Embryophyta</taxon>
        <taxon>Tracheophyta</taxon>
        <taxon>Spermatophyta</taxon>
        <taxon>Magnoliopsida</taxon>
        <taxon>eudicotyledons</taxon>
        <taxon>Gunneridae</taxon>
        <taxon>Pentapetalae</taxon>
        <taxon>asterids</taxon>
        <taxon>Ericales</taxon>
        <taxon>Ericaceae</taxon>
        <taxon>Ericoideae</taxon>
        <taxon>Rhodoreae</taxon>
        <taxon>Rhododendron</taxon>
    </lineage>
</organism>
<dbReference type="PANTHER" id="PTHR22778">
    <property type="entry name" value="OVARIAN CANCER GENE-2 PROTEIN-RELATED"/>
    <property type="match status" value="1"/>
</dbReference>
<dbReference type="Pfam" id="PF00005">
    <property type="entry name" value="ABC_tran"/>
    <property type="match status" value="1"/>
</dbReference>
<dbReference type="Pfam" id="PF03959">
    <property type="entry name" value="FSH1"/>
    <property type="match status" value="1"/>
</dbReference>
<dbReference type="PANTHER" id="PTHR22778:SF52">
    <property type="entry name" value="SERINE HYDROLASE FSH DOMAIN-CONTAINING PROTEIN"/>
    <property type="match status" value="1"/>
</dbReference>
<evidence type="ECO:0000313" key="5">
    <source>
        <dbReference type="Proteomes" id="UP000823749"/>
    </source>
</evidence>
<dbReference type="Proteomes" id="UP000823749">
    <property type="component" value="Chromosome 10"/>
</dbReference>
<evidence type="ECO:0008006" key="6">
    <source>
        <dbReference type="Google" id="ProtNLM"/>
    </source>
</evidence>
<dbReference type="InterPro" id="IPR003439">
    <property type="entry name" value="ABC_transporter-like_ATP-bd"/>
</dbReference>
<evidence type="ECO:0000259" key="3">
    <source>
        <dbReference type="Pfam" id="PF03959"/>
    </source>
</evidence>
<evidence type="ECO:0000259" key="2">
    <source>
        <dbReference type="Pfam" id="PF00005"/>
    </source>
</evidence>
<protein>
    <recommendedName>
        <fullName evidence="6">Serine hydrolase FSH domain-containing protein</fullName>
    </recommendedName>
</protein>
<reference evidence="4" key="1">
    <citation type="submission" date="2020-08" db="EMBL/GenBank/DDBJ databases">
        <title>Plant Genome Project.</title>
        <authorList>
            <person name="Zhang R.-G."/>
        </authorList>
    </citation>
    <scope>NUCLEOTIDE SEQUENCE</scope>
    <source>
        <strain evidence="4">WSP0</strain>
        <tissue evidence="4">Leaf</tissue>
    </source>
</reference>
<dbReference type="SUPFAM" id="SSF53474">
    <property type="entry name" value="alpha/beta-Hydrolases"/>
    <property type="match status" value="1"/>
</dbReference>
<dbReference type="InterPro" id="IPR027417">
    <property type="entry name" value="P-loop_NTPase"/>
</dbReference>
<dbReference type="Gene3D" id="3.40.50.1820">
    <property type="entry name" value="alpha/beta hydrolase"/>
    <property type="match status" value="1"/>
</dbReference>
<dbReference type="GO" id="GO:0005524">
    <property type="term" value="F:ATP binding"/>
    <property type="evidence" value="ECO:0007669"/>
    <property type="project" value="InterPro"/>
</dbReference>
<accession>A0AAV6ISE0</accession>
<name>A0AAV6ISE0_9ERIC</name>
<feature type="compositionally biased region" description="Polar residues" evidence="1">
    <location>
        <begin position="10"/>
        <end position="24"/>
    </location>
</feature>
<proteinExistence type="predicted"/>
<evidence type="ECO:0000256" key="1">
    <source>
        <dbReference type="SAM" id="MobiDB-lite"/>
    </source>
</evidence>